<dbReference type="AlphaFoldDB" id="A0AAU9TCK7"/>
<dbReference type="Gene3D" id="1.25.40.20">
    <property type="entry name" value="Ankyrin repeat-containing domain"/>
    <property type="match status" value="1"/>
</dbReference>
<dbReference type="InterPro" id="IPR002110">
    <property type="entry name" value="Ankyrin_rpt"/>
</dbReference>
<name>A0AAU9TCK7_THLAR</name>
<keyword evidence="3" id="KW-1185">Reference proteome</keyword>
<organism evidence="2 3">
    <name type="scientific">Thlaspi arvense</name>
    <name type="common">Field penny-cress</name>
    <dbReference type="NCBI Taxonomy" id="13288"/>
    <lineage>
        <taxon>Eukaryota</taxon>
        <taxon>Viridiplantae</taxon>
        <taxon>Streptophyta</taxon>
        <taxon>Embryophyta</taxon>
        <taxon>Tracheophyta</taxon>
        <taxon>Spermatophyta</taxon>
        <taxon>Magnoliopsida</taxon>
        <taxon>eudicotyledons</taxon>
        <taxon>Gunneridae</taxon>
        <taxon>Pentapetalae</taxon>
        <taxon>rosids</taxon>
        <taxon>malvids</taxon>
        <taxon>Brassicales</taxon>
        <taxon>Brassicaceae</taxon>
        <taxon>Thlaspideae</taxon>
        <taxon>Thlaspi</taxon>
    </lineage>
</organism>
<feature type="repeat" description="ANK" evidence="1">
    <location>
        <begin position="36"/>
        <end position="58"/>
    </location>
</feature>
<proteinExistence type="predicted"/>
<evidence type="ECO:0000313" key="3">
    <source>
        <dbReference type="Proteomes" id="UP000836841"/>
    </source>
</evidence>
<dbReference type="PROSITE" id="PS50297">
    <property type="entry name" value="ANK_REP_REGION"/>
    <property type="match status" value="1"/>
</dbReference>
<evidence type="ECO:0000256" key="1">
    <source>
        <dbReference type="PROSITE-ProRule" id="PRU00023"/>
    </source>
</evidence>
<reference evidence="2 3" key="1">
    <citation type="submission" date="2022-03" db="EMBL/GenBank/DDBJ databases">
        <authorList>
            <person name="Nunn A."/>
            <person name="Chopra R."/>
            <person name="Nunn A."/>
            <person name="Contreras Garrido A."/>
        </authorList>
    </citation>
    <scope>NUCLEOTIDE SEQUENCE [LARGE SCALE GENOMIC DNA]</scope>
</reference>
<dbReference type="Proteomes" id="UP000836841">
    <property type="component" value="Unassembled WGS sequence"/>
</dbReference>
<dbReference type="SUPFAM" id="SSF48403">
    <property type="entry name" value="Ankyrin repeat"/>
    <property type="match status" value="1"/>
</dbReference>
<dbReference type="Pfam" id="PF13637">
    <property type="entry name" value="Ank_4"/>
    <property type="match status" value="1"/>
</dbReference>
<keyword evidence="1" id="KW-0040">ANK repeat</keyword>
<comment type="caution">
    <text evidence="2">The sequence shown here is derived from an EMBL/GenBank/DDBJ whole genome shotgun (WGS) entry which is preliminary data.</text>
</comment>
<dbReference type="InterPro" id="IPR036770">
    <property type="entry name" value="Ankyrin_rpt-contain_sf"/>
</dbReference>
<dbReference type="SMART" id="SM00248">
    <property type="entry name" value="ANK"/>
    <property type="match status" value="1"/>
</dbReference>
<dbReference type="EMBL" id="CAJVSB020000903">
    <property type="protein sequence ID" value="CAH2080486.1"/>
    <property type="molecule type" value="Genomic_DNA"/>
</dbReference>
<gene>
    <name evidence="2" type="ORF">TAV2_LOCUS26185</name>
</gene>
<protein>
    <submittedName>
        <fullName evidence="2">Uncharacterized protein</fullName>
    </submittedName>
</protein>
<sequence>MEKMLYKAAAEGNVQALRRITGEDGTILDRITVEEFGETPLHVAAMCGHFDFVKEILDLKPQDAGWPQSWIAEGGLPPAPGVG</sequence>
<accession>A0AAU9TCK7</accession>
<evidence type="ECO:0000313" key="2">
    <source>
        <dbReference type="EMBL" id="CAH2080486.1"/>
    </source>
</evidence>
<dbReference type="PROSITE" id="PS50088">
    <property type="entry name" value="ANK_REPEAT"/>
    <property type="match status" value="1"/>
</dbReference>